<keyword evidence="3" id="KW-1185">Reference proteome</keyword>
<protein>
    <submittedName>
        <fullName evidence="2">Uncharacterized protein</fullName>
    </submittedName>
</protein>
<feature type="region of interest" description="Disordered" evidence="1">
    <location>
        <begin position="186"/>
        <end position="214"/>
    </location>
</feature>
<name>A0A1W1VBC9_9DEIO</name>
<evidence type="ECO:0000313" key="3">
    <source>
        <dbReference type="Proteomes" id="UP000192582"/>
    </source>
</evidence>
<feature type="compositionally biased region" description="Basic and acidic residues" evidence="1">
    <location>
        <begin position="57"/>
        <end position="82"/>
    </location>
</feature>
<evidence type="ECO:0000256" key="1">
    <source>
        <dbReference type="SAM" id="MobiDB-lite"/>
    </source>
</evidence>
<dbReference type="STRING" id="695939.SAMN00790413_00743"/>
<proteinExistence type="predicted"/>
<dbReference type="Proteomes" id="UP000192582">
    <property type="component" value="Unassembled WGS sequence"/>
</dbReference>
<feature type="compositionally biased region" description="Low complexity" evidence="1">
    <location>
        <begin position="193"/>
        <end position="205"/>
    </location>
</feature>
<accession>A0A1W1VBC9</accession>
<dbReference type="EMBL" id="FWWU01000009">
    <property type="protein sequence ID" value="SMB90361.1"/>
    <property type="molecule type" value="Genomic_DNA"/>
</dbReference>
<reference evidence="2 3" key="1">
    <citation type="submission" date="2017-04" db="EMBL/GenBank/DDBJ databases">
        <authorList>
            <person name="Afonso C.L."/>
            <person name="Miller P.J."/>
            <person name="Scott M.A."/>
            <person name="Spackman E."/>
            <person name="Goraichik I."/>
            <person name="Dimitrov K.M."/>
            <person name="Suarez D.L."/>
            <person name="Swayne D.E."/>
        </authorList>
    </citation>
    <scope>NUCLEOTIDE SEQUENCE [LARGE SCALE GENOMIC DNA]</scope>
    <source>
        <strain evidence="2 3">KR-140</strain>
    </source>
</reference>
<feature type="compositionally biased region" description="Gly residues" evidence="1">
    <location>
        <begin position="89"/>
        <end position="100"/>
    </location>
</feature>
<evidence type="ECO:0000313" key="2">
    <source>
        <dbReference type="EMBL" id="SMB90361.1"/>
    </source>
</evidence>
<gene>
    <name evidence="2" type="ORF">SAMN00790413_00743</name>
</gene>
<feature type="region of interest" description="Disordered" evidence="1">
    <location>
        <begin position="24"/>
        <end position="108"/>
    </location>
</feature>
<organism evidence="2 3">
    <name type="scientific">Deinococcus hopiensis KR-140</name>
    <dbReference type="NCBI Taxonomy" id="695939"/>
    <lineage>
        <taxon>Bacteria</taxon>
        <taxon>Thermotogati</taxon>
        <taxon>Deinococcota</taxon>
        <taxon>Deinococci</taxon>
        <taxon>Deinococcales</taxon>
        <taxon>Deinococcaceae</taxon>
        <taxon>Deinococcus</taxon>
    </lineage>
</organism>
<sequence>MLPATEEGLVLFGPCGGQRRRCSGLRARRQTCGRRQTDAPSGQSRGKAPSRGFSRRLCPERRCARQEGTRAGKGAYREQERRTGRRGSAAGGAGGRGTGPGPEPVGAGPDSRTWAWVFLAPGPPATIVLPFLAGTLLGFGTLVRARRLHFLLMLALEGVASLPHQGRWYVGRRGALPLPEGDGLYAPAGNAPSGGPRSLPGRGPRCPNGVRARRSPTGPGVGFALVLGAALLHARNSAF</sequence>
<dbReference type="AlphaFoldDB" id="A0A1W1VBC9"/>